<dbReference type="EMBL" id="CADEAL010000823">
    <property type="protein sequence ID" value="CAB1425642.1"/>
    <property type="molecule type" value="Genomic_DNA"/>
</dbReference>
<dbReference type="AlphaFoldDB" id="A0A9N7YGE6"/>
<organism evidence="1 2">
    <name type="scientific">Pleuronectes platessa</name>
    <name type="common">European plaice</name>
    <dbReference type="NCBI Taxonomy" id="8262"/>
    <lineage>
        <taxon>Eukaryota</taxon>
        <taxon>Metazoa</taxon>
        <taxon>Chordata</taxon>
        <taxon>Craniata</taxon>
        <taxon>Vertebrata</taxon>
        <taxon>Euteleostomi</taxon>
        <taxon>Actinopterygii</taxon>
        <taxon>Neopterygii</taxon>
        <taxon>Teleostei</taxon>
        <taxon>Neoteleostei</taxon>
        <taxon>Acanthomorphata</taxon>
        <taxon>Carangaria</taxon>
        <taxon>Pleuronectiformes</taxon>
        <taxon>Pleuronectoidei</taxon>
        <taxon>Pleuronectidae</taxon>
        <taxon>Pleuronectes</taxon>
    </lineage>
</organism>
<evidence type="ECO:0000313" key="2">
    <source>
        <dbReference type="Proteomes" id="UP001153269"/>
    </source>
</evidence>
<keyword evidence="2" id="KW-1185">Reference proteome</keyword>
<comment type="caution">
    <text evidence="1">The sequence shown here is derived from an EMBL/GenBank/DDBJ whole genome shotgun (WGS) entry which is preliminary data.</text>
</comment>
<sequence>MASEVYSATTAPNPKSSWCQVPSERLDKLRFLVKVSEVPLQGHVGGRVLQLQVRLRPCSSKYGYFWFQTTKMALDDMSD</sequence>
<proteinExistence type="predicted"/>
<name>A0A9N7YGE6_PLEPL</name>
<dbReference type="Proteomes" id="UP001153269">
    <property type="component" value="Unassembled WGS sequence"/>
</dbReference>
<accession>A0A9N7YGE6</accession>
<gene>
    <name evidence="1" type="ORF">PLEPLA_LOCUS13574</name>
</gene>
<evidence type="ECO:0000313" key="1">
    <source>
        <dbReference type="EMBL" id="CAB1425642.1"/>
    </source>
</evidence>
<protein>
    <submittedName>
        <fullName evidence="1">Uncharacterized protein</fullName>
    </submittedName>
</protein>
<reference evidence="1" key="1">
    <citation type="submission" date="2020-03" db="EMBL/GenBank/DDBJ databases">
        <authorList>
            <person name="Weist P."/>
        </authorList>
    </citation>
    <scope>NUCLEOTIDE SEQUENCE</scope>
</reference>